<organism evidence="15 16">
    <name type="scientific">Rufibacter sediminis</name>
    <dbReference type="NCBI Taxonomy" id="2762756"/>
    <lineage>
        <taxon>Bacteria</taxon>
        <taxon>Pseudomonadati</taxon>
        <taxon>Bacteroidota</taxon>
        <taxon>Cytophagia</taxon>
        <taxon>Cytophagales</taxon>
        <taxon>Hymenobacteraceae</taxon>
        <taxon>Rufibacter</taxon>
    </lineage>
</organism>
<evidence type="ECO:0000256" key="4">
    <source>
        <dbReference type="ARBA" id="ARBA00022651"/>
    </source>
</evidence>
<evidence type="ECO:0000256" key="9">
    <source>
        <dbReference type="ARBA" id="ARBA00023295"/>
    </source>
</evidence>
<keyword evidence="9" id="KW-0326">Glycosidase</keyword>
<evidence type="ECO:0000256" key="8">
    <source>
        <dbReference type="ARBA" id="ARBA00023277"/>
    </source>
</evidence>
<evidence type="ECO:0000256" key="3">
    <source>
        <dbReference type="ARBA" id="ARBA00012590"/>
    </source>
</evidence>
<evidence type="ECO:0000256" key="10">
    <source>
        <dbReference type="ARBA" id="ARBA00023326"/>
    </source>
</evidence>
<dbReference type="Pfam" id="PF00331">
    <property type="entry name" value="Glyco_hydro_10"/>
    <property type="match status" value="1"/>
</dbReference>
<keyword evidence="7" id="KW-0378">Hydrolase</keyword>
<dbReference type="Gene3D" id="2.60.120.260">
    <property type="entry name" value="Galactose-binding domain-like"/>
    <property type="match status" value="3"/>
</dbReference>
<evidence type="ECO:0000259" key="13">
    <source>
        <dbReference type="PROSITE" id="PS50268"/>
    </source>
</evidence>
<dbReference type="PROSITE" id="PS50268">
    <property type="entry name" value="CADHERIN_2"/>
    <property type="match status" value="2"/>
</dbReference>
<keyword evidence="4" id="KW-0858">Xylan degradation</keyword>
<feature type="domain" description="Cadherin" evidence="13">
    <location>
        <begin position="904"/>
        <end position="983"/>
    </location>
</feature>
<dbReference type="SUPFAM" id="SSF49313">
    <property type="entry name" value="Cadherin-like"/>
    <property type="match status" value="2"/>
</dbReference>
<dbReference type="Pfam" id="PF02018">
    <property type="entry name" value="CBM_4_9"/>
    <property type="match status" value="3"/>
</dbReference>
<dbReference type="InterPro" id="IPR044846">
    <property type="entry name" value="GH10"/>
</dbReference>
<dbReference type="PANTHER" id="PTHR31490:SF88">
    <property type="entry name" value="BETA-XYLANASE"/>
    <property type="match status" value="1"/>
</dbReference>
<dbReference type="EC" id="3.2.1.8" evidence="3"/>
<keyword evidence="5 12" id="KW-0732">Signal</keyword>
<dbReference type="SUPFAM" id="SSF51445">
    <property type="entry name" value="(Trans)glycosidases"/>
    <property type="match status" value="1"/>
</dbReference>
<dbReference type="Gene3D" id="3.20.20.80">
    <property type="entry name" value="Glycosidases"/>
    <property type="match status" value="1"/>
</dbReference>
<accession>A0ABR6VWU5</accession>
<sequence>MRRILFTVLCFFFLGSITSQAQNLITNGGFENDFTGWQNLAGAGSQASFSVETTEKMEGSKALKVEVSTPGPNFWDVQSIGAAWASVAGKEYTLTFYAKAATNGTRLRVVQQKDSYYAQKDFELTTTYQKYEWKFTPTAADAQLKFNYLVAGTYYIDQVEIQSPATLPNLISNGSFENDFTDWTNLVGGSAVASFAVETSERIDGSKAMKVNVTTPGANAWDVQSIAKPWTAVAGRAYTLTFYAKAATAGARVRAIQQKDTYYAQQEVTLSTAWQKFTWTFTPTVTNPELKFHFLTAGTIYLDQVSLPALSQEVNLIPNGNFETNFTFWFNQASAAASATFALETQDVQEGTKAMRVEVLSPGPNAWDVQSINNAWPSRAGQTYTLSFWAKAARAGSSFKAIQQANTYTEQVFTLSTAWTKYEWTFTAQEANLQLKFHFPSAGTFYIDNITVPGMAEPPFDPTFTTKPAYTPNHPPLATGRTKFLGGAYSNAQAPNFKAYWNQLVAENAGKWGAVESTRDVMNWTELDAAYKFAKDNNMPFRMHVLIWGNQQPAWIENLPAAEQMEEIEEWFAAVAARYPDIAFLEVVNEPTNDPPFKRNASDQGSGNYFEALGGNGSTGWDWVITSFTLARKHFPRTTLMLNDYSVENTTTNAQRYLAIIELLRKRNLIDAIGIQGHAFSTRDASAATLKGNLDLFATTGLPIYVTELDIDGPEEQTQLREYQRIFPIFWEHPAVKGITLWGHRPGHWRTAQGAFLTYANGAERSALEWLKNTYFANNHTPVVAASQVFTVSEAIAANEVFGTLQATDADPLTLPQDWKITGGSGAAILALDARTGSLKVLDNAAFDFEKVPSLTLTVTASDGFKTSAPETITIHLTNANDNAPVVKANQKFVLTEAGAMNLVGTATASDADDQNSPSFTTLQNWQITGGTGASIFAMDASTGKITIANPLQIDFGKTAYTLLVKVSDGINASSAETITVTIPARVIVCHKGIMIKVEKRDALDHLRHGDNLGACNGSLSSISETASVKSAGETFLPENTPQVYPNPAKESISVSLGENTLHINRVILQDVTGRLIKEIDVKGANQIVIPRDNLKSGMYLLRLLGDKEITQRIVVE</sequence>
<evidence type="ECO:0000256" key="5">
    <source>
        <dbReference type="ARBA" id="ARBA00022729"/>
    </source>
</evidence>
<dbReference type="InterPro" id="IPR015919">
    <property type="entry name" value="Cadherin-like_sf"/>
</dbReference>
<feature type="chain" id="PRO_5047169704" description="endo-1,4-beta-xylanase" evidence="12">
    <location>
        <begin position="22"/>
        <end position="1117"/>
    </location>
</feature>
<protein>
    <recommendedName>
        <fullName evidence="3">endo-1,4-beta-xylanase</fullName>
        <ecNumber evidence="3">3.2.1.8</ecNumber>
    </recommendedName>
</protein>
<proteinExistence type="inferred from homology"/>
<dbReference type="PROSITE" id="PS00591">
    <property type="entry name" value="GH10_1"/>
    <property type="match status" value="1"/>
</dbReference>
<dbReference type="InterPro" id="IPR002126">
    <property type="entry name" value="Cadherin-like_dom"/>
</dbReference>
<evidence type="ECO:0000313" key="16">
    <source>
        <dbReference type="Proteomes" id="UP000659698"/>
    </source>
</evidence>
<evidence type="ECO:0000259" key="14">
    <source>
        <dbReference type="PROSITE" id="PS51760"/>
    </source>
</evidence>
<comment type="caution">
    <text evidence="15">The sequence shown here is derived from an EMBL/GenBank/DDBJ whole genome shotgun (WGS) entry which is preliminary data.</text>
</comment>
<keyword evidence="10" id="KW-0624">Polysaccharide degradation</keyword>
<keyword evidence="16" id="KW-1185">Reference proteome</keyword>
<name>A0ABR6VWU5_9BACT</name>
<feature type="active site" description="Nucleophile" evidence="11">
    <location>
        <position position="708"/>
    </location>
</feature>
<dbReference type="SUPFAM" id="SSF49785">
    <property type="entry name" value="Galactose-binding domain-like"/>
    <property type="match status" value="3"/>
</dbReference>
<evidence type="ECO:0000256" key="11">
    <source>
        <dbReference type="PROSITE-ProRule" id="PRU10061"/>
    </source>
</evidence>
<reference evidence="15 16" key="1">
    <citation type="journal article" date="2019" name="Int. J. Syst. Evol. Microbiol.">
        <title>Rufibacter sediminis sp. nov., isolated from freshwater lake sediment.</title>
        <authorList>
            <person name="Qu J.H."/>
            <person name="Zhang L.J."/>
            <person name="Fu Y.H."/>
            <person name="Li H.F."/>
        </authorList>
    </citation>
    <scope>NUCLEOTIDE SEQUENCE [LARGE SCALE GENOMIC DNA]</scope>
    <source>
        <strain evidence="15 16">H-1</strain>
    </source>
</reference>
<dbReference type="PANTHER" id="PTHR31490">
    <property type="entry name" value="GLYCOSYL HYDROLASE"/>
    <property type="match status" value="1"/>
</dbReference>
<evidence type="ECO:0000256" key="1">
    <source>
        <dbReference type="ARBA" id="ARBA00000681"/>
    </source>
</evidence>
<dbReference type="SMART" id="SM00633">
    <property type="entry name" value="Glyco_10"/>
    <property type="match status" value="1"/>
</dbReference>
<dbReference type="PROSITE" id="PS51760">
    <property type="entry name" value="GH10_2"/>
    <property type="match status" value="1"/>
</dbReference>
<keyword evidence="6" id="KW-0677">Repeat</keyword>
<dbReference type="EMBL" id="JACOAF010000042">
    <property type="protein sequence ID" value="MBC3541670.1"/>
    <property type="molecule type" value="Genomic_DNA"/>
</dbReference>
<evidence type="ECO:0000256" key="2">
    <source>
        <dbReference type="ARBA" id="ARBA00007495"/>
    </source>
</evidence>
<dbReference type="Pfam" id="PF18962">
    <property type="entry name" value="Por_Secre_tail"/>
    <property type="match status" value="1"/>
</dbReference>
<dbReference type="InterPro" id="IPR017853">
    <property type="entry name" value="GH"/>
</dbReference>
<feature type="domain" description="Cadherin" evidence="13">
    <location>
        <begin position="784"/>
        <end position="887"/>
    </location>
</feature>
<dbReference type="RefSeq" id="WP_186640798.1">
    <property type="nucleotide sequence ID" value="NZ_JACOAF010000042.1"/>
</dbReference>
<dbReference type="CDD" id="cd11304">
    <property type="entry name" value="Cadherin_repeat"/>
    <property type="match status" value="2"/>
</dbReference>
<dbReference type="Proteomes" id="UP000659698">
    <property type="component" value="Unassembled WGS sequence"/>
</dbReference>
<dbReference type="SMART" id="SM00112">
    <property type="entry name" value="CA"/>
    <property type="match status" value="2"/>
</dbReference>
<comment type="similarity">
    <text evidence="2">Belongs to the glycosyl hydrolase 10 (cellulase F) family.</text>
</comment>
<feature type="domain" description="GH10" evidence="14">
    <location>
        <begin position="479"/>
        <end position="774"/>
    </location>
</feature>
<evidence type="ECO:0000256" key="6">
    <source>
        <dbReference type="ARBA" id="ARBA00022737"/>
    </source>
</evidence>
<evidence type="ECO:0000313" key="15">
    <source>
        <dbReference type="EMBL" id="MBC3541670.1"/>
    </source>
</evidence>
<dbReference type="InterPro" id="IPR008979">
    <property type="entry name" value="Galactose-bd-like_sf"/>
</dbReference>
<dbReference type="Gene3D" id="2.60.40.60">
    <property type="entry name" value="Cadherins"/>
    <property type="match status" value="2"/>
</dbReference>
<dbReference type="InterPro" id="IPR001000">
    <property type="entry name" value="GH10_dom"/>
</dbReference>
<dbReference type="NCBIfam" id="TIGR04183">
    <property type="entry name" value="Por_Secre_tail"/>
    <property type="match status" value="1"/>
</dbReference>
<feature type="signal peptide" evidence="12">
    <location>
        <begin position="1"/>
        <end position="21"/>
    </location>
</feature>
<dbReference type="InterPro" id="IPR003305">
    <property type="entry name" value="CenC_carb-bd"/>
</dbReference>
<dbReference type="InterPro" id="IPR026444">
    <property type="entry name" value="Secre_tail"/>
</dbReference>
<keyword evidence="8" id="KW-0119">Carbohydrate metabolism</keyword>
<comment type="catalytic activity">
    <reaction evidence="1">
        <text>Endohydrolysis of (1-&gt;4)-beta-D-xylosidic linkages in xylans.</text>
        <dbReference type="EC" id="3.2.1.8"/>
    </reaction>
</comment>
<evidence type="ECO:0000256" key="12">
    <source>
        <dbReference type="SAM" id="SignalP"/>
    </source>
</evidence>
<dbReference type="InterPro" id="IPR031158">
    <property type="entry name" value="GH10_AS"/>
</dbReference>
<gene>
    <name evidence="15" type="ORF">H7U12_18385</name>
</gene>
<evidence type="ECO:0000256" key="7">
    <source>
        <dbReference type="ARBA" id="ARBA00022801"/>
    </source>
</evidence>